<keyword evidence="1" id="KW-0732">Signal</keyword>
<dbReference type="EMBL" id="JYDJ01000116">
    <property type="protein sequence ID" value="KRX43570.1"/>
    <property type="molecule type" value="Genomic_DNA"/>
</dbReference>
<evidence type="ECO:0000313" key="3">
    <source>
        <dbReference type="Proteomes" id="UP000055048"/>
    </source>
</evidence>
<dbReference type="Proteomes" id="UP000055048">
    <property type="component" value="Unassembled WGS sequence"/>
</dbReference>
<name>A0A0V0TX21_9BILA</name>
<feature type="chain" id="PRO_5006869532" evidence="1">
    <location>
        <begin position="17"/>
        <end position="76"/>
    </location>
</feature>
<reference evidence="2 3" key="1">
    <citation type="submission" date="2015-01" db="EMBL/GenBank/DDBJ databases">
        <title>Evolution of Trichinella species and genotypes.</title>
        <authorList>
            <person name="Korhonen P.K."/>
            <person name="Edoardo P."/>
            <person name="Giuseppe L.R."/>
            <person name="Gasser R.B."/>
        </authorList>
    </citation>
    <scope>NUCLEOTIDE SEQUENCE [LARGE SCALE GENOMIC DNA]</scope>
    <source>
        <strain evidence="2">ISS417</strain>
    </source>
</reference>
<sequence>MHCFINALEIVLVVNCSEMVSETLEKSKQETVDLKECVCGNDRMMKLNFKNVKSNNTLPKLTSQKSNKLTSLRYVL</sequence>
<protein>
    <submittedName>
        <fullName evidence="2">Uncharacterized protein</fullName>
    </submittedName>
</protein>
<dbReference type="AlphaFoldDB" id="A0A0V0TX21"/>
<gene>
    <name evidence="2" type="ORF">T05_16345</name>
</gene>
<proteinExistence type="predicted"/>
<evidence type="ECO:0000256" key="1">
    <source>
        <dbReference type="SAM" id="SignalP"/>
    </source>
</evidence>
<feature type="signal peptide" evidence="1">
    <location>
        <begin position="1"/>
        <end position="16"/>
    </location>
</feature>
<evidence type="ECO:0000313" key="2">
    <source>
        <dbReference type="EMBL" id="KRX43570.1"/>
    </source>
</evidence>
<comment type="caution">
    <text evidence="2">The sequence shown here is derived from an EMBL/GenBank/DDBJ whole genome shotgun (WGS) entry which is preliminary data.</text>
</comment>
<accession>A0A0V0TX21</accession>
<organism evidence="2 3">
    <name type="scientific">Trichinella murrelli</name>
    <dbReference type="NCBI Taxonomy" id="144512"/>
    <lineage>
        <taxon>Eukaryota</taxon>
        <taxon>Metazoa</taxon>
        <taxon>Ecdysozoa</taxon>
        <taxon>Nematoda</taxon>
        <taxon>Enoplea</taxon>
        <taxon>Dorylaimia</taxon>
        <taxon>Trichinellida</taxon>
        <taxon>Trichinellidae</taxon>
        <taxon>Trichinella</taxon>
    </lineage>
</organism>
<keyword evidence="3" id="KW-1185">Reference proteome</keyword>